<keyword evidence="4" id="KW-1185">Reference proteome</keyword>
<dbReference type="InterPro" id="IPR051599">
    <property type="entry name" value="Cell_Envelope_Assoc"/>
</dbReference>
<dbReference type="GO" id="GO:0000270">
    <property type="term" value="P:peptidoglycan metabolic process"/>
    <property type="evidence" value="ECO:0007669"/>
    <property type="project" value="TreeGrafter"/>
</dbReference>
<dbReference type="AlphaFoldDB" id="A0A2T9JUQ9"/>
<dbReference type="GO" id="GO:0005886">
    <property type="term" value="C:plasma membrane"/>
    <property type="evidence" value="ECO:0007669"/>
    <property type="project" value="TreeGrafter"/>
</dbReference>
<dbReference type="CDD" id="cd06259">
    <property type="entry name" value="YdcF-like"/>
    <property type="match status" value="1"/>
</dbReference>
<name>A0A2T9JUQ9_9CAUL</name>
<evidence type="ECO:0000313" key="4">
    <source>
        <dbReference type="Proteomes" id="UP000245073"/>
    </source>
</evidence>
<sequence length="216" mass="23497">MKSIAAFLIVVMIWTLGLLAFTSRVERSTPAADPPVADGVVVLTGASNLRLEAATKLLEAGKGKRLLISGVNREATRADVQDVTKAVKPIYDCCVDLGFAAADTVGNARETAEWAKARGYKSLIVVTADYHMPRSMLELRATMPDVKLSPYPVATESLNARRWWKRSHTARRMIVEYCKYLAILGREAFLNLGPKDKPAETSETGPAETSATGKDS</sequence>
<dbReference type="Pfam" id="PF02698">
    <property type="entry name" value="DUF218"/>
    <property type="match status" value="1"/>
</dbReference>
<dbReference type="GO" id="GO:0043164">
    <property type="term" value="P:Gram-negative-bacterium-type cell wall biogenesis"/>
    <property type="evidence" value="ECO:0007669"/>
    <property type="project" value="TreeGrafter"/>
</dbReference>
<dbReference type="EMBL" id="QDKQ01000052">
    <property type="protein sequence ID" value="PVM87430.1"/>
    <property type="molecule type" value="Genomic_DNA"/>
</dbReference>
<protein>
    <submittedName>
        <fullName evidence="3">YdcF family protein</fullName>
    </submittedName>
</protein>
<reference evidence="3 4" key="1">
    <citation type="submission" date="2018-04" db="EMBL/GenBank/DDBJ databases">
        <title>The genome sequence of Caulobacter sp. 744.</title>
        <authorList>
            <person name="Gao J."/>
            <person name="Sun J."/>
        </authorList>
    </citation>
    <scope>NUCLEOTIDE SEQUENCE [LARGE SCALE GENOMIC DNA]</scope>
    <source>
        <strain evidence="3 4">774</strain>
    </source>
</reference>
<feature type="region of interest" description="Disordered" evidence="1">
    <location>
        <begin position="194"/>
        <end position="216"/>
    </location>
</feature>
<evidence type="ECO:0000256" key="1">
    <source>
        <dbReference type="SAM" id="MobiDB-lite"/>
    </source>
</evidence>
<dbReference type="InterPro" id="IPR003848">
    <property type="entry name" value="DUF218"/>
</dbReference>
<dbReference type="PANTHER" id="PTHR30336:SF4">
    <property type="entry name" value="ENVELOPE BIOGENESIS FACTOR ELYC"/>
    <property type="match status" value="1"/>
</dbReference>
<proteinExistence type="predicted"/>
<feature type="compositionally biased region" description="Polar residues" evidence="1">
    <location>
        <begin position="201"/>
        <end position="216"/>
    </location>
</feature>
<dbReference type="Proteomes" id="UP000245073">
    <property type="component" value="Unassembled WGS sequence"/>
</dbReference>
<evidence type="ECO:0000313" key="3">
    <source>
        <dbReference type="EMBL" id="PVM87430.1"/>
    </source>
</evidence>
<comment type="caution">
    <text evidence="3">The sequence shown here is derived from an EMBL/GenBank/DDBJ whole genome shotgun (WGS) entry which is preliminary data.</text>
</comment>
<gene>
    <name evidence="3" type="ORF">DDF67_14340</name>
</gene>
<evidence type="ECO:0000259" key="2">
    <source>
        <dbReference type="Pfam" id="PF02698"/>
    </source>
</evidence>
<accession>A0A2T9JUQ9</accession>
<feature type="domain" description="DUF218" evidence="2">
    <location>
        <begin position="38"/>
        <end position="178"/>
    </location>
</feature>
<dbReference type="OrthoDB" id="9812311at2"/>
<dbReference type="RefSeq" id="WP_109101535.1">
    <property type="nucleotide sequence ID" value="NZ_QDKQ01000052.1"/>
</dbReference>
<organism evidence="3 4">
    <name type="scientific">Caulobacter endophyticus</name>
    <dbReference type="NCBI Taxonomy" id="2172652"/>
    <lineage>
        <taxon>Bacteria</taxon>
        <taxon>Pseudomonadati</taxon>
        <taxon>Pseudomonadota</taxon>
        <taxon>Alphaproteobacteria</taxon>
        <taxon>Caulobacterales</taxon>
        <taxon>Caulobacteraceae</taxon>
        <taxon>Caulobacter</taxon>
    </lineage>
</organism>
<dbReference type="PANTHER" id="PTHR30336">
    <property type="entry name" value="INNER MEMBRANE PROTEIN, PROBABLE PERMEASE"/>
    <property type="match status" value="1"/>
</dbReference>